<dbReference type="AlphaFoldDB" id="A0A7C4RSZ2"/>
<evidence type="ECO:0000256" key="1">
    <source>
        <dbReference type="SAM" id="Phobius"/>
    </source>
</evidence>
<dbReference type="EMBL" id="DSUH01000248">
    <property type="protein sequence ID" value="HGU33343.1"/>
    <property type="molecule type" value="Genomic_DNA"/>
</dbReference>
<reference evidence="2" key="1">
    <citation type="journal article" date="2020" name="mSystems">
        <title>Genome- and Community-Level Interaction Insights into Carbon Utilization and Element Cycling Functions of Hydrothermarchaeota in Hydrothermal Sediment.</title>
        <authorList>
            <person name="Zhou Z."/>
            <person name="Liu Y."/>
            <person name="Xu W."/>
            <person name="Pan J."/>
            <person name="Luo Z.H."/>
            <person name="Li M."/>
        </authorList>
    </citation>
    <scope>NUCLEOTIDE SEQUENCE [LARGE SCALE GENOMIC DNA]</scope>
    <source>
        <strain evidence="2">SpSt-477</strain>
    </source>
</reference>
<name>A0A7C4RSZ2_9BACT</name>
<feature type="transmembrane region" description="Helical" evidence="1">
    <location>
        <begin position="6"/>
        <end position="25"/>
    </location>
</feature>
<keyword evidence="1" id="KW-0472">Membrane</keyword>
<keyword evidence="1" id="KW-0812">Transmembrane</keyword>
<organism evidence="2">
    <name type="scientific">Desulfatirhabdium butyrativorans</name>
    <dbReference type="NCBI Taxonomy" id="340467"/>
    <lineage>
        <taxon>Bacteria</taxon>
        <taxon>Pseudomonadati</taxon>
        <taxon>Thermodesulfobacteriota</taxon>
        <taxon>Desulfobacteria</taxon>
        <taxon>Desulfobacterales</taxon>
        <taxon>Desulfatirhabdiaceae</taxon>
        <taxon>Desulfatirhabdium</taxon>
    </lineage>
</organism>
<proteinExistence type="predicted"/>
<comment type="caution">
    <text evidence="2">The sequence shown here is derived from an EMBL/GenBank/DDBJ whole genome shotgun (WGS) entry which is preliminary data.</text>
</comment>
<evidence type="ECO:0000313" key="2">
    <source>
        <dbReference type="EMBL" id="HGU33343.1"/>
    </source>
</evidence>
<gene>
    <name evidence="2" type="ORF">ENS29_10870</name>
</gene>
<protein>
    <submittedName>
        <fullName evidence="2">Uncharacterized protein</fullName>
    </submittedName>
</protein>
<keyword evidence="1" id="KW-1133">Transmembrane helix</keyword>
<accession>A0A7C4RSZ2</accession>
<sequence>MSSTIQILIGIVFFVAAFILSQIITGKRIRSAGMRIIRELSERKAQDMFSAIEPGFVRSGMVPRGLRDFRPRALQELIRSGIVGETGSGKIYLKQPLRDDLAADPNVSGTSERR</sequence>